<reference evidence="1 2" key="2">
    <citation type="submission" date="2020-02" db="EMBL/GenBank/DDBJ databases">
        <title>Genome sequences of Thiorhodococcus mannitoliphagus and Thiorhodococcus minor, purple sulfur photosynthetic bacteria in the gammaproteobacterial family, Chromatiaceae.</title>
        <authorList>
            <person name="Aviles F.A."/>
            <person name="Meyer T.E."/>
            <person name="Kyndt J.A."/>
        </authorList>
    </citation>
    <scope>NUCLEOTIDE SEQUENCE [LARGE SCALE GENOMIC DNA]</scope>
    <source>
        <strain evidence="1 2">DSM 18266</strain>
    </source>
</reference>
<organism evidence="1 2">
    <name type="scientific">Thiorhodococcus mannitoliphagus</name>
    <dbReference type="NCBI Taxonomy" id="329406"/>
    <lineage>
        <taxon>Bacteria</taxon>
        <taxon>Pseudomonadati</taxon>
        <taxon>Pseudomonadota</taxon>
        <taxon>Gammaproteobacteria</taxon>
        <taxon>Chromatiales</taxon>
        <taxon>Chromatiaceae</taxon>
        <taxon>Thiorhodococcus</taxon>
    </lineage>
</organism>
<dbReference type="AlphaFoldDB" id="A0A6P1DYW5"/>
<name>A0A6P1DYW5_9GAMM</name>
<gene>
    <name evidence="1" type="ORF">G3480_25090</name>
</gene>
<protein>
    <submittedName>
        <fullName evidence="1">SHOCT domain-containing protein</fullName>
    </submittedName>
</protein>
<comment type="caution">
    <text evidence="1">The sequence shown here is derived from an EMBL/GenBank/DDBJ whole genome shotgun (WGS) entry which is preliminary data.</text>
</comment>
<dbReference type="EMBL" id="JAAIJR010000223">
    <property type="protein sequence ID" value="NEX23517.1"/>
    <property type="molecule type" value="Genomic_DNA"/>
</dbReference>
<dbReference type="RefSeq" id="WP_164656947.1">
    <property type="nucleotide sequence ID" value="NZ_JAAIJR010000223.1"/>
</dbReference>
<accession>A0A6P1DYW5</accession>
<proteinExistence type="predicted"/>
<reference evidence="2" key="1">
    <citation type="journal article" date="2020" name="Microbiol. Resour. Announc.">
        <title>Draft Genome Sequences of Thiorhodococcus mannitoliphagus and Thiorhodococcus minor, Purple Sulfur Photosynthetic Bacteria in the Gammaproteobacterial Family Chromatiaceae.</title>
        <authorList>
            <person name="Aviles F.A."/>
            <person name="Meyer T.E."/>
            <person name="Kyndt J.A."/>
        </authorList>
    </citation>
    <scope>NUCLEOTIDE SEQUENCE [LARGE SCALE GENOMIC DNA]</scope>
    <source>
        <strain evidence="2">DSM 18266</strain>
    </source>
</reference>
<sequence>MFERSSDTLSIQSTPTGAQVWVMGKQSGLTPTYLPLSQVFPQVYKPEDQALYGQVRLVKEGCDPMTIPVSTSGVAAGVNAKLVCGEKPASVAGTAAKTPAAASATRAAPSRSAKARLIELKELRQDGLISEKEYQQLRERVLDTL</sequence>
<keyword evidence="2" id="KW-1185">Reference proteome</keyword>
<dbReference type="Proteomes" id="UP000471640">
    <property type="component" value="Unassembled WGS sequence"/>
</dbReference>
<evidence type="ECO:0000313" key="2">
    <source>
        <dbReference type="Proteomes" id="UP000471640"/>
    </source>
</evidence>
<evidence type="ECO:0000313" key="1">
    <source>
        <dbReference type="EMBL" id="NEX23517.1"/>
    </source>
</evidence>